<organism evidence="2 3">
    <name type="scientific">Priestia koreensis</name>
    <dbReference type="NCBI Taxonomy" id="284581"/>
    <lineage>
        <taxon>Bacteria</taxon>
        <taxon>Bacillati</taxon>
        <taxon>Bacillota</taxon>
        <taxon>Bacilli</taxon>
        <taxon>Bacillales</taxon>
        <taxon>Bacillaceae</taxon>
        <taxon>Priestia</taxon>
    </lineage>
</organism>
<dbReference type="RefSeq" id="WP_053401506.1">
    <property type="nucleotide sequence ID" value="NZ_LILC01000013.1"/>
</dbReference>
<dbReference type="EMBL" id="LILC01000013">
    <property type="protein sequence ID" value="KOO46416.1"/>
    <property type="molecule type" value="Genomic_DNA"/>
</dbReference>
<dbReference type="STRING" id="284581.AMD01_11340"/>
<accession>A0A0M0L5R6</accession>
<dbReference type="OrthoDB" id="2697418at2"/>
<evidence type="ECO:0000313" key="3">
    <source>
        <dbReference type="Proteomes" id="UP000037558"/>
    </source>
</evidence>
<dbReference type="PATRIC" id="fig|284581.3.peg.2382"/>
<sequence>MKQGKIEQFQHLSNFSSLKDMNNNMESFLSVHKSAFTASELICFKVLLRFSCKVKGVSNISVNKLLKSISETCKKVSESTFHRMKRKAIKLGILAVIPTERSNKSQSSNLWVFHRFINNDTPYAKDKSLVNKQSEDKPMTPQKTVKHSKTNSHINTRKDNVIKNVPVEFQSLAKCYYSVKEVLELWKCVKHSTKYLTYYTQQDRTELSIRAFKQMICNIKLGYKIKKSIFAYYHGILNGLLDREYEEIVS</sequence>
<dbReference type="AlphaFoldDB" id="A0A0M0L5R6"/>
<evidence type="ECO:0000256" key="1">
    <source>
        <dbReference type="SAM" id="MobiDB-lite"/>
    </source>
</evidence>
<name>A0A0M0L5R6_9BACI</name>
<gene>
    <name evidence="2" type="ORF">AMD01_11340</name>
</gene>
<comment type="caution">
    <text evidence="2">The sequence shown here is derived from an EMBL/GenBank/DDBJ whole genome shotgun (WGS) entry which is preliminary data.</text>
</comment>
<keyword evidence="3" id="KW-1185">Reference proteome</keyword>
<feature type="region of interest" description="Disordered" evidence="1">
    <location>
        <begin position="131"/>
        <end position="151"/>
    </location>
</feature>
<dbReference type="Proteomes" id="UP000037558">
    <property type="component" value="Unassembled WGS sequence"/>
</dbReference>
<evidence type="ECO:0000313" key="2">
    <source>
        <dbReference type="EMBL" id="KOO46416.1"/>
    </source>
</evidence>
<proteinExistence type="predicted"/>
<protein>
    <submittedName>
        <fullName evidence="2">Uncharacterized protein</fullName>
    </submittedName>
</protein>
<reference evidence="3" key="1">
    <citation type="submission" date="2015-08" db="EMBL/GenBank/DDBJ databases">
        <title>Fjat-14210 dsm16467.</title>
        <authorList>
            <person name="Liu B."/>
            <person name="Wang J."/>
            <person name="Zhu Y."/>
            <person name="Liu G."/>
            <person name="Chen Q."/>
            <person name="Chen Z."/>
            <person name="Lan J."/>
            <person name="Che J."/>
            <person name="Ge C."/>
            <person name="Shi H."/>
            <person name="Pan Z."/>
            <person name="Liu X."/>
        </authorList>
    </citation>
    <scope>NUCLEOTIDE SEQUENCE [LARGE SCALE GENOMIC DNA]</scope>
    <source>
        <strain evidence="3">DSM 16467</strain>
    </source>
</reference>